<dbReference type="EMBL" id="JAPCKK010000001">
    <property type="protein sequence ID" value="MDP4095422.1"/>
    <property type="molecule type" value="Genomic_DNA"/>
</dbReference>
<gene>
    <name evidence="1" type="ORF">OIN60_01270</name>
</gene>
<comment type="caution">
    <text evidence="1">The sequence shown here is derived from an EMBL/GenBank/DDBJ whole genome shotgun (WGS) entry which is preliminary data.</text>
</comment>
<dbReference type="Proteomes" id="UP001241848">
    <property type="component" value="Unassembled WGS sequence"/>
</dbReference>
<organism evidence="1 2">
    <name type="scientific">Paenibacillus zeirhizosphaerae</name>
    <dbReference type="NCBI Taxonomy" id="2987519"/>
    <lineage>
        <taxon>Bacteria</taxon>
        <taxon>Bacillati</taxon>
        <taxon>Bacillota</taxon>
        <taxon>Bacilli</taxon>
        <taxon>Bacillales</taxon>
        <taxon>Paenibacillaceae</taxon>
        <taxon>Paenibacillus</taxon>
    </lineage>
</organism>
<evidence type="ECO:0000313" key="2">
    <source>
        <dbReference type="Proteomes" id="UP001241848"/>
    </source>
</evidence>
<keyword evidence="2" id="KW-1185">Reference proteome</keyword>
<accession>A0ABT9FL06</accession>
<sequence>MQGEAGPSIRLPCSIFLGFHSFVKSLKMRDAPEKALGIPEYEDCRTSSFHSWRLVLIFIHLLAFYFFRPPLSPSCFAEKAHLSYFMKDMEKEMFSLQPNVYISYFLPIESKTRQSGYCNQSEGQKSKSKKSRFP</sequence>
<dbReference type="RefSeq" id="WP_305753050.1">
    <property type="nucleotide sequence ID" value="NZ_JAPCKK010000001.1"/>
</dbReference>
<protein>
    <submittedName>
        <fullName evidence="1">Uncharacterized protein</fullName>
    </submittedName>
</protein>
<evidence type="ECO:0000313" key="1">
    <source>
        <dbReference type="EMBL" id="MDP4095422.1"/>
    </source>
</evidence>
<name>A0ABT9FL06_9BACL</name>
<proteinExistence type="predicted"/>
<reference evidence="1 2" key="1">
    <citation type="submission" date="2022-10" db="EMBL/GenBank/DDBJ databases">
        <title>Paenibacillus description and whole genome data of maize root bacterial community.</title>
        <authorList>
            <person name="Marton D."/>
            <person name="Farkas M."/>
            <person name="Cserhati M."/>
        </authorList>
    </citation>
    <scope>NUCLEOTIDE SEQUENCE [LARGE SCALE GENOMIC DNA]</scope>
    <source>
        <strain evidence="1 2">P96</strain>
    </source>
</reference>